<protein>
    <submittedName>
        <fullName evidence="1">Uncharacterized protein</fullName>
    </submittedName>
</protein>
<evidence type="ECO:0000313" key="1">
    <source>
        <dbReference type="EMBL" id="KAK7076385.1"/>
    </source>
</evidence>
<proteinExistence type="predicted"/>
<gene>
    <name evidence="1" type="ORF">SK128_018683</name>
</gene>
<evidence type="ECO:0000313" key="2">
    <source>
        <dbReference type="Proteomes" id="UP001381693"/>
    </source>
</evidence>
<reference evidence="1 2" key="1">
    <citation type="submission" date="2023-11" db="EMBL/GenBank/DDBJ databases">
        <title>Halocaridina rubra genome assembly.</title>
        <authorList>
            <person name="Smith C."/>
        </authorList>
    </citation>
    <scope>NUCLEOTIDE SEQUENCE [LARGE SCALE GENOMIC DNA]</scope>
    <source>
        <strain evidence="1">EP-1</strain>
        <tissue evidence="1">Whole</tissue>
    </source>
</reference>
<keyword evidence="2" id="KW-1185">Reference proteome</keyword>
<name>A0AAN8XCJ4_HALRR</name>
<comment type="caution">
    <text evidence="1">The sequence shown here is derived from an EMBL/GenBank/DDBJ whole genome shotgun (WGS) entry which is preliminary data.</text>
</comment>
<dbReference type="AlphaFoldDB" id="A0AAN8XCJ4"/>
<sequence length="64" mass="7421">MNEKMPILAEENDREITIEEVQLALRAMNIEIPLTKSEICVAKTREVPLLFVLQERPPQDPYVN</sequence>
<dbReference type="Proteomes" id="UP001381693">
    <property type="component" value="Unassembled WGS sequence"/>
</dbReference>
<accession>A0AAN8XCJ4</accession>
<dbReference type="EMBL" id="JAXCGZ010009696">
    <property type="protein sequence ID" value="KAK7076385.1"/>
    <property type="molecule type" value="Genomic_DNA"/>
</dbReference>
<organism evidence="1 2">
    <name type="scientific">Halocaridina rubra</name>
    <name type="common">Hawaiian red shrimp</name>
    <dbReference type="NCBI Taxonomy" id="373956"/>
    <lineage>
        <taxon>Eukaryota</taxon>
        <taxon>Metazoa</taxon>
        <taxon>Ecdysozoa</taxon>
        <taxon>Arthropoda</taxon>
        <taxon>Crustacea</taxon>
        <taxon>Multicrustacea</taxon>
        <taxon>Malacostraca</taxon>
        <taxon>Eumalacostraca</taxon>
        <taxon>Eucarida</taxon>
        <taxon>Decapoda</taxon>
        <taxon>Pleocyemata</taxon>
        <taxon>Caridea</taxon>
        <taxon>Atyoidea</taxon>
        <taxon>Atyidae</taxon>
        <taxon>Halocaridina</taxon>
    </lineage>
</organism>